<protein>
    <submittedName>
        <fullName evidence="1">Uncharacterized protein</fullName>
    </submittedName>
</protein>
<dbReference type="EMBL" id="VEVO01000011">
    <property type="protein sequence ID" value="KAF0034634.1"/>
    <property type="molecule type" value="Genomic_DNA"/>
</dbReference>
<reference evidence="1 2" key="1">
    <citation type="submission" date="2019-06" db="EMBL/GenBank/DDBJ databases">
        <title>Draft genomes of female and male turbot (Scophthalmus maximus).</title>
        <authorList>
            <person name="Xu H."/>
            <person name="Xu X.-W."/>
            <person name="Shao C."/>
            <person name="Chen S."/>
        </authorList>
    </citation>
    <scope>NUCLEOTIDE SEQUENCE [LARGE SCALE GENOMIC DNA]</scope>
    <source>
        <strain evidence="1">Ysfricsl-2016a</strain>
        <tissue evidence="1">Blood</tissue>
    </source>
</reference>
<dbReference type="Proteomes" id="UP000438429">
    <property type="component" value="Unassembled WGS sequence"/>
</dbReference>
<comment type="caution">
    <text evidence="1">The sequence shown here is derived from an EMBL/GenBank/DDBJ whole genome shotgun (WGS) entry which is preliminary data.</text>
</comment>
<organism evidence="1 2">
    <name type="scientific">Scophthalmus maximus</name>
    <name type="common">Turbot</name>
    <name type="synonym">Psetta maxima</name>
    <dbReference type="NCBI Taxonomy" id="52904"/>
    <lineage>
        <taxon>Eukaryota</taxon>
        <taxon>Metazoa</taxon>
        <taxon>Chordata</taxon>
        <taxon>Craniata</taxon>
        <taxon>Vertebrata</taxon>
        <taxon>Euteleostomi</taxon>
        <taxon>Actinopterygii</taxon>
        <taxon>Neopterygii</taxon>
        <taxon>Teleostei</taxon>
        <taxon>Neoteleostei</taxon>
        <taxon>Acanthomorphata</taxon>
        <taxon>Carangaria</taxon>
        <taxon>Pleuronectiformes</taxon>
        <taxon>Pleuronectoidei</taxon>
        <taxon>Scophthalmidae</taxon>
        <taxon>Scophthalmus</taxon>
    </lineage>
</organism>
<accession>A0A6A4SUB5</accession>
<proteinExistence type="predicted"/>
<evidence type="ECO:0000313" key="2">
    <source>
        <dbReference type="Proteomes" id="UP000438429"/>
    </source>
</evidence>
<gene>
    <name evidence="1" type="ORF">F2P81_012392</name>
</gene>
<dbReference type="AlphaFoldDB" id="A0A6A4SUB5"/>
<name>A0A6A4SUB5_SCOMX</name>
<sequence length="69" mass="7937">MTRGFGASRKDFYAGPQPRLYRAGNKFVFFDRSPGSWELPYYVCMFGLRKSSSKDAKCTEDMDAVIRIL</sequence>
<evidence type="ECO:0000313" key="1">
    <source>
        <dbReference type="EMBL" id="KAF0034634.1"/>
    </source>
</evidence>